<dbReference type="EMBL" id="JAYMYS010000009">
    <property type="protein sequence ID" value="KAK7380249.1"/>
    <property type="molecule type" value="Genomic_DNA"/>
</dbReference>
<reference evidence="1 2" key="1">
    <citation type="submission" date="2024-01" db="EMBL/GenBank/DDBJ databases">
        <title>The genomes of 5 underutilized Papilionoideae crops provide insights into root nodulation and disease resistanc.</title>
        <authorList>
            <person name="Jiang F."/>
        </authorList>
    </citation>
    <scope>NUCLEOTIDE SEQUENCE [LARGE SCALE GENOMIC DNA]</scope>
    <source>
        <strain evidence="1">DUOXIRENSHENG_FW03</strain>
        <tissue evidence="1">Leaves</tissue>
    </source>
</reference>
<name>A0AAN9NVT2_PSOTE</name>
<evidence type="ECO:0000313" key="1">
    <source>
        <dbReference type="EMBL" id="KAK7380249.1"/>
    </source>
</evidence>
<dbReference type="Proteomes" id="UP001386955">
    <property type="component" value="Unassembled WGS sequence"/>
</dbReference>
<sequence>MYLDLFSNPYNLSFTTEINGGAVIMIIIKKKSYISAVLVSTKFIDQMYGPILMDIYNIISICQSAFRNFPSLASSKGGENGGVKNKPVQVC</sequence>
<accession>A0AAN9NVT2</accession>
<dbReference type="AlphaFoldDB" id="A0AAN9NVT2"/>
<comment type="caution">
    <text evidence="1">The sequence shown here is derived from an EMBL/GenBank/DDBJ whole genome shotgun (WGS) entry which is preliminary data.</text>
</comment>
<gene>
    <name evidence="1" type="ORF">VNO78_32754</name>
</gene>
<proteinExistence type="predicted"/>
<keyword evidence="2" id="KW-1185">Reference proteome</keyword>
<protein>
    <submittedName>
        <fullName evidence="1">Uncharacterized protein</fullName>
    </submittedName>
</protein>
<evidence type="ECO:0000313" key="2">
    <source>
        <dbReference type="Proteomes" id="UP001386955"/>
    </source>
</evidence>
<organism evidence="1 2">
    <name type="scientific">Psophocarpus tetragonolobus</name>
    <name type="common">Winged bean</name>
    <name type="synonym">Dolichos tetragonolobus</name>
    <dbReference type="NCBI Taxonomy" id="3891"/>
    <lineage>
        <taxon>Eukaryota</taxon>
        <taxon>Viridiplantae</taxon>
        <taxon>Streptophyta</taxon>
        <taxon>Embryophyta</taxon>
        <taxon>Tracheophyta</taxon>
        <taxon>Spermatophyta</taxon>
        <taxon>Magnoliopsida</taxon>
        <taxon>eudicotyledons</taxon>
        <taxon>Gunneridae</taxon>
        <taxon>Pentapetalae</taxon>
        <taxon>rosids</taxon>
        <taxon>fabids</taxon>
        <taxon>Fabales</taxon>
        <taxon>Fabaceae</taxon>
        <taxon>Papilionoideae</taxon>
        <taxon>50 kb inversion clade</taxon>
        <taxon>NPAAA clade</taxon>
        <taxon>indigoferoid/millettioid clade</taxon>
        <taxon>Phaseoleae</taxon>
        <taxon>Psophocarpus</taxon>
    </lineage>
</organism>